<keyword evidence="2" id="KW-1185">Reference proteome</keyword>
<accession>A0A9J7EU21</accession>
<dbReference type="InterPro" id="IPR049464">
    <property type="entry name" value="TcpM-like_C"/>
</dbReference>
<dbReference type="Gene3D" id="3.40.50.300">
    <property type="entry name" value="P-loop containing nucleotide triphosphate hydrolases"/>
    <property type="match status" value="2"/>
</dbReference>
<dbReference type="RefSeq" id="XP_022835383.1">
    <property type="nucleotide sequence ID" value="XM_022979615.1"/>
</dbReference>
<reference evidence="3" key="1">
    <citation type="submission" date="2025-08" db="UniProtKB">
        <authorList>
            <consortium name="RefSeq"/>
        </authorList>
    </citation>
    <scope>IDENTIFICATION</scope>
    <source>
        <strain evidence="3">Ishihara</strain>
        <tissue evidence="3">Whole body</tissue>
    </source>
</reference>
<dbReference type="OrthoDB" id="10652915at2759"/>
<dbReference type="Pfam" id="PF21497">
    <property type="entry name" value="TcpC-like_C"/>
    <property type="match status" value="1"/>
</dbReference>
<feature type="domain" description="Conjugal transfer protein-like C-terminal" evidence="1">
    <location>
        <begin position="97"/>
        <end position="199"/>
    </location>
</feature>
<sequence>MSRYEALLSSGYKIKNYEDHVVFEEPIGYYIPLFVASDRIRPELIVEKLLRYKEETATNPNIRFGSITQTNEVLTKKLSALEKKTEQLQLTNQQSDNLDVFGRYFIQSYYTTDVKQDVYQKTVEPYFSKGIEVPNVGDGKRKKQIKSIQLWAKEWDGTTYHCTYLVHYSVDDGSRSELIHFQVGEEDGAYGVVSYPYIEQVSEFKTTAIPKIAQQKPDKVDPANEETQKAIKQWLNETFFPRYMESTNLDDVSYMMTTPVLLGNLQLYDGIDQLQAYPAKSAIAAFFVYFPTEAVELLKRFGDMRLEERFAELEKDFDPELLDVGRTYNQRTMDILVDELGTVTENTFLIGVRIPTVLLGSEATVRQIFAQSMGTVSHAVLQWLGYRKAISDSEYELYAQAEEDVRTYVMKIGGKSVSEELLYYMNRFHFIRGLTHTYEEEVNDRSKNIAEPLLDTASEPGYIRINDDLGESYLTFLPITRTPDSLEGLELFWLAQEFSFPVEVQSKAKKRNKTLAMNKIGSTKKTLKQTDQVLYNNDDTDEDLLDGLEQLNDLSFGIQNRNHPLYDWMACYVVTGKTKEECAESVKQVKETLKENDCRCIQPQGDQLALFYKFLPGQALNPVEPKWLHSSTHKGLSELQFGLSQKLGTNIGPYIGRISFTDSFDVMEAIQSSRFMVLIHAFLANEGVSGSSTESPHIYFSGATGQGKSFLMKLFAFYLMFLKGQVLMTDPKTEVKEWFELARQDPAVQQYYPEFERLMEQLTYITLDPDDPDNHGVLDPLNFLVGSKANDAVLTMMNQLFPKVPLPVENEMRRQLGDLLNLKKEGHVVGLKMLVDGLVQHEDPEISEHGENMRLTIEDSILQLVFSDGRAKGLDVDNKFTVLQIQGLDLPDQDDAPEDWTESDRKAVAIMGPLAHFCQYFGMRDKHKNTTVIFDEAWTLTKARGGKKLVKGLRRVGRSFKNQLLLVSQSVSDGANEDDIGNFGLCFAFDEPAERPAILAHMGLDHTPENISLLAGLKKGQCLFKDMYDRVGVLSVDCLFPEWALAFKTSNKSHSAEVERKYDQ</sequence>
<dbReference type="Gene3D" id="3.10.450.540">
    <property type="match status" value="1"/>
</dbReference>
<protein>
    <submittedName>
        <fullName evidence="3">Uncharacterized protein LOC111362864</fullName>
    </submittedName>
</protein>
<dbReference type="SUPFAM" id="SSF52540">
    <property type="entry name" value="P-loop containing nucleoside triphosphate hydrolases"/>
    <property type="match status" value="1"/>
</dbReference>
<dbReference type="InterPro" id="IPR027417">
    <property type="entry name" value="P-loop_NTPase"/>
</dbReference>
<gene>
    <name evidence="3" type="primary">LOC111362864</name>
</gene>
<name>A0A9J7EU21_SPOLT</name>
<evidence type="ECO:0000259" key="1">
    <source>
        <dbReference type="Pfam" id="PF21497"/>
    </source>
</evidence>
<dbReference type="PANTHER" id="PTHR30121:SF6">
    <property type="entry name" value="SLR6007 PROTEIN"/>
    <property type="match status" value="1"/>
</dbReference>
<dbReference type="InterPro" id="IPR051162">
    <property type="entry name" value="T4SS_component"/>
</dbReference>
<proteinExistence type="predicted"/>
<dbReference type="KEGG" id="sliu:111362864"/>
<evidence type="ECO:0000313" key="3">
    <source>
        <dbReference type="RefSeq" id="XP_022835383.1"/>
    </source>
</evidence>
<organism evidence="2 3">
    <name type="scientific">Spodoptera litura</name>
    <name type="common">Asian cotton leafworm</name>
    <dbReference type="NCBI Taxonomy" id="69820"/>
    <lineage>
        <taxon>Eukaryota</taxon>
        <taxon>Metazoa</taxon>
        <taxon>Ecdysozoa</taxon>
        <taxon>Arthropoda</taxon>
        <taxon>Hexapoda</taxon>
        <taxon>Insecta</taxon>
        <taxon>Pterygota</taxon>
        <taxon>Neoptera</taxon>
        <taxon>Endopterygota</taxon>
        <taxon>Lepidoptera</taxon>
        <taxon>Glossata</taxon>
        <taxon>Ditrysia</taxon>
        <taxon>Noctuoidea</taxon>
        <taxon>Noctuidae</taxon>
        <taxon>Amphipyrinae</taxon>
        <taxon>Spodoptera</taxon>
    </lineage>
</organism>
<dbReference type="GeneID" id="111362864"/>
<dbReference type="Proteomes" id="UP000301870">
    <property type="component" value="Unplaced"/>
</dbReference>
<dbReference type="Pfam" id="PF12846">
    <property type="entry name" value="AAA_10"/>
    <property type="match status" value="1"/>
</dbReference>
<dbReference type="PANTHER" id="PTHR30121">
    <property type="entry name" value="UNCHARACTERIZED PROTEIN YJGR-RELATED"/>
    <property type="match status" value="1"/>
</dbReference>
<evidence type="ECO:0000313" key="2">
    <source>
        <dbReference type="Proteomes" id="UP000301870"/>
    </source>
</evidence>
<dbReference type="AlphaFoldDB" id="A0A9J7EU21"/>